<keyword evidence="1" id="KW-0812">Transmembrane</keyword>
<keyword evidence="3" id="KW-1185">Reference proteome</keyword>
<dbReference type="InterPro" id="IPR032820">
    <property type="entry name" value="ATPase_put"/>
</dbReference>
<keyword evidence="1" id="KW-1133">Transmembrane helix</keyword>
<evidence type="ECO:0000313" key="3">
    <source>
        <dbReference type="Proteomes" id="UP000294937"/>
    </source>
</evidence>
<evidence type="ECO:0000256" key="1">
    <source>
        <dbReference type="SAM" id="Phobius"/>
    </source>
</evidence>
<dbReference type="OrthoDB" id="282803at2"/>
<dbReference type="RefSeq" id="WP_131923582.1">
    <property type="nucleotide sequence ID" value="NZ_SMAG01000002.1"/>
</dbReference>
<gene>
    <name evidence="2" type="ORF">EDD58_102162</name>
</gene>
<dbReference type="Pfam" id="PF09527">
    <property type="entry name" value="ATPase_gene1"/>
    <property type="match status" value="1"/>
</dbReference>
<feature type="transmembrane region" description="Helical" evidence="1">
    <location>
        <begin position="7"/>
        <end position="32"/>
    </location>
</feature>
<protein>
    <submittedName>
        <fullName evidence="2">Putative F0F1-ATPase subunit (Ca2+/Mg2+ transporter)</fullName>
    </submittedName>
</protein>
<feature type="transmembrane region" description="Helical" evidence="1">
    <location>
        <begin position="44"/>
        <end position="65"/>
    </location>
</feature>
<reference evidence="2 3" key="1">
    <citation type="submission" date="2019-03" db="EMBL/GenBank/DDBJ databases">
        <title>Genomic Encyclopedia of Type Strains, Phase IV (KMG-IV): sequencing the most valuable type-strain genomes for metagenomic binning, comparative biology and taxonomic classification.</title>
        <authorList>
            <person name="Goeker M."/>
        </authorList>
    </citation>
    <scope>NUCLEOTIDE SEQUENCE [LARGE SCALE GENOMIC DNA]</scope>
    <source>
        <strain evidence="2 3">DSM 45707</strain>
    </source>
</reference>
<evidence type="ECO:0000313" key="2">
    <source>
        <dbReference type="EMBL" id="TCS95588.1"/>
    </source>
</evidence>
<dbReference type="EMBL" id="SMAG01000002">
    <property type="protein sequence ID" value="TCS95588.1"/>
    <property type="molecule type" value="Genomic_DNA"/>
</dbReference>
<dbReference type="AlphaFoldDB" id="A0A4R3L8R9"/>
<keyword evidence="1" id="KW-0472">Membrane</keyword>
<name>A0A4R3L8R9_9BACL</name>
<accession>A0A4R3L8R9</accession>
<dbReference type="Proteomes" id="UP000294937">
    <property type="component" value="Unassembled WGS sequence"/>
</dbReference>
<sequence length="71" mass="7667">MSNKGNPLYIAATIGSMGMEVLISTVGGAWLGKWLDQMWGTKPILILVGFLLGLTLGFVSAFYTFKALIKD</sequence>
<organism evidence="2 3">
    <name type="scientific">Hazenella coriacea</name>
    <dbReference type="NCBI Taxonomy" id="1179467"/>
    <lineage>
        <taxon>Bacteria</taxon>
        <taxon>Bacillati</taxon>
        <taxon>Bacillota</taxon>
        <taxon>Bacilli</taxon>
        <taxon>Bacillales</taxon>
        <taxon>Thermoactinomycetaceae</taxon>
        <taxon>Hazenella</taxon>
    </lineage>
</organism>
<comment type="caution">
    <text evidence="2">The sequence shown here is derived from an EMBL/GenBank/DDBJ whole genome shotgun (WGS) entry which is preliminary data.</text>
</comment>
<proteinExistence type="predicted"/>